<dbReference type="Proteomes" id="UP000450676">
    <property type="component" value="Unassembled WGS sequence"/>
</dbReference>
<proteinExistence type="predicted"/>
<name>A0A7X4HEW3_9BURK</name>
<evidence type="ECO:0000313" key="1">
    <source>
        <dbReference type="EMBL" id="MYN09944.1"/>
    </source>
</evidence>
<accession>A0A7X4HEW3</accession>
<reference evidence="1 2" key="1">
    <citation type="submission" date="2019-12" db="EMBL/GenBank/DDBJ databases">
        <title>Novel species isolated from a subtropical stream in China.</title>
        <authorList>
            <person name="Lu H."/>
        </authorList>
    </citation>
    <scope>NUCLEOTIDE SEQUENCE [LARGE SCALE GENOMIC DNA]</scope>
    <source>
        <strain evidence="1 2">FT127W</strain>
    </source>
</reference>
<evidence type="ECO:0008006" key="3">
    <source>
        <dbReference type="Google" id="ProtNLM"/>
    </source>
</evidence>
<dbReference type="EMBL" id="WWCU01000030">
    <property type="protein sequence ID" value="MYN09944.1"/>
    <property type="molecule type" value="Genomic_DNA"/>
</dbReference>
<gene>
    <name evidence="1" type="ORF">GTP77_21730</name>
</gene>
<dbReference type="InterPro" id="IPR032710">
    <property type="entry name" value="NTF2-like_dom_sf"/>
</dbReference>
<sequence length="179" mass="20474">MYRLLAMISMLGGVANLPQYAVAQTADGSYKVQIERVIETFRAAIVNKDEEAFLRLFLKEDITWSGVTTDASLDRMYANRPKPEMKRPFKFFNSSPRKFISFVVSDKEKIDETISNVRIDSDGDVGQVWFDYNFVRGGYKENWGKESWQVVRTSDGWKIAGVVWSQEMNPTPPPSTGLR</sequence>
<comment type="caution">
    <text evidence="1">The sequence shown here is derived from an EMBL/GenBank/DDBJ whole genome shotgun (WGS) entry which is preliminary data.</text>
</comment>
<dbReference type="SUPFAM" id="SSF54427">
    <property type="entry name" value="NTF2-like"/>
    <property type="match status" value="1"/>
</dbReference>
<dbReference type="AlphaFoldDB" id="A0A7X4HEW3"/>
<keyword evidence="2" id="KW-1185">Reference proteome</keyword>
<dbReference type="Gene3D" id="3.10.450.50">
    <property type="match status" value="1"/>
</dbReference>
<evidence type="ECO:0000313" key="2">
    <source>
        <dbReference type="Proteomes" id="UP000450676"/>
    </source>
</evidence>
<dbReference type="RefSeq" id="WP_161074243.1">
    <property type="nucleotide sequence ID" value="NZ_WWCU01000030.1"/>
</dbReference>
<organism evidence="1 2">
    <name type="scientific">Pseudoduganella aquatica</name>
    <dbReference type="NCBI Taxonomy" id="2660641"/>
    <lineage>
        <taxon>Bacteria</taxon>
        <taxon>Pseudomonadati</taxon>
        <taxon>Pseudomonadota</taxon>
        <taxon>Betaproteobacteria</taxon>
        <taxon>Burkholderiales</taxon>
        <taxon>Oxalobacteraceae</taxon>
        <taxon>Telluria group</taxon>
        <taxon>Pseudoduganella</taxon>
    </lineage>
</organism>
<protein>
    <recommendedName>
        <fullName evidence="3">Nuclear transport factor 2 family protein</fullName>
    </recommendedName>
</protein>